<dbReference type="OrthoDB" id="2238745at2759"/>
<keyword evidence="4" id="KW-1185">Reference proteome</keyword>
<dbReference type="Gene3D" id="2.60.40.640">
    <property type="match status" value="1"/>
</dbReference>
<accession>A0A4Y7QMT9</accession>
<dbReference type="VEuPathDB" id="FungiDB:BD410DRAFT_782135"/>
<reference evidence="3 4" key="1">
    <citation type="submission" date="2018-06" db="EMBL/GenBank/DDBJ databases">
        <title>A transcriptomic atlas of mushroom development highlights an independent origin of complex multicellularity.</title>
        <authorList>
            <consortium name="DOE Joint Genome Institute"/>
            <person name="Krizsan K."/>
            <person name="Almasi E."/>
            <person name="Merenyi Z."/>
            <person name="Sahu N."/>
            <person name="Viragh M."/>
            <person name="Koszo T."/>
            <person name="Mondo S."/>
            <person name="Kiss B."/>
            <person name="Balint B."/>
            <person name="Kues U."/>
            <person name="Barry K."/>
            <person name="Hegedus J.C."/>
            <person name="Henrissat B."/>
            <person name="Johnson J."/>
            <person name="Lipzen A."/>
            <person name="Ohm R."/>
            <person name="Nagy I."/>
            <person name="Pangilinan J."/>
            <person name="Yan J."/>
            <person name="Xiong Y."/>
            <person name="Grigoriev I.V."/>
            <person name="Hibbett D.S."/>
            <person name="Nagy L.G."/>
        </authorList>
    </citation>
    <scope>NUCLEOTIDE SEQUENCE [LARGE SCALE GENOMIC DNA]</scope>
    <source>
        <strain evidence="3 4">SZMC22713</strain>
    </source>
</reference>
<dbReference type="Proteomes" id="UP000294933">
    <property type="component" value="Unassembled WGS sequence"/>
</dbReference>
<feature type="compositionally biased region" description="Low complexity" evidence="1">
    <location>
        <begin position="198"/>
        <end position="221"/>
    </location>
</feature>
<feature type="compositionally biased region" description="Polar residues" evidence="1">
    <location>
        <begin position="228"/>
        <end position="238"/>
    </location>
</feature>
<feature type="compositionally biased region" description="Polar residues" evidence="1">
    <location>
        <begin position="164"/>
        <end position="181"/>
    </location>
</feature>
<evidence type="ECO:0000259" key="2">
    <source>
        <dbReference type="SMART" id="SM01017"/>
    </source>
</evidence>
<dbReference type="PANTHER" id="PTHR11188">
    <property type="entry name" value="ARRESTIN DOMAIN CONTAINING PROTEIN"/>
    <property type="match status" value="1"/>
</dbReference>
<sequence>MSLHHSRKRLEIRLSESFVFLRGSVQGTVFGRPQEDVSQPAILRGLLVFTVDKPMKVSSIEVQIVGKSVAMGSDGFEAYKVLSASNTFFRAARSSPMLQRSMSVGSGSAFEGDGQEHANGPALQDQTNIPRRRVSLDHNDLPLLSVEPPASGEIPTAVLHGMDSNGTQSISPTQPAETPSRTHIPPIIAQGVLSNDNFRPSLSGPSPSSNSRSSTFPPTSNDNRDATLGTSTSPQPLRSTQGLSESSLTTTSGNNSSSDESRGRSRQTSRLSLLNVSHAFLHALTDHALFHSTSHRSKVAVKANAPEHSQERDANSIHHDHAQSRPKDDGSSQLPAHDRPSEEETKASLNGSLSSCGDGWVEFRKGTYTYPISFAIPNNSPPTLHCDYGSVRYMLKATVHRPGALSSKLTAYQEVTLIAAPPDGVFQGTDNIIVQRHWGNQMQYEIVISGKMFPIGSIIRVNLSILPMDDIKIYKIAFALEENVKYMTRLRDLVHAESPRRFELMELKYIGKDAPPILPLTSDYASSPLRGMIEFDSSIPKDEEDEVATSILKGTGPWTLRHNLQLPTSCGQMHFTNRHAMSNIIITHFLKIKIRMEHGDRTLRDPRTGKGPLFEITVTTPVYILSCQCKPEWISLPRYSFAENEDTKRHSCLCDVKRQRGTPSDFSSLFDHAQAHRDHLPSKHHHTLDILHTFAEEDPVADTSIESVEVTHTPMPELSDVDSLYERTKQFEMLMEGRETERGEFPPDYER</sequence>
<feature type="region of interest" description="Disordered" evidence="1">
    <location>
        <begin position="194"/>
        <end position="268"/>
    </location>
</feature>
<protein>
    <recommendedName>
        <fullName evidence="2">Arrestin C-terminal-like domain-containing protein</fullName>
    </recommendedName>
</protein>
<dbReference type="InterPro" id="IPR014756">
    <property type="entry name" value="Ig_E-set"/>
</dbReference>
<feature type="region of interest" description="Disordered" evidence="1">
    <location>
        <begin position="142"/>
        <end position="182"/>
    </location>
</feature>
<feature type="compositionally biased region" description="Basic and acidic residues" evidence="1">
    <location>
        <begin position="308"/>
        <end position="346"/>
    </location>
</feature>
<dbReference type="GO" id="GO:0031625">
    <property type="term" value="F:ubiquitin protein ligase binding"/>
    <property type="evidence" value="ECO:0007669"/>
    <property type="project" value="TreeGrafter"/>
</dbReference>
<dbReference type="PANTHER" id="PTHR11188:SF17">
    <property type="entry name" value="FI21816P1"/>
    <property type="match status" value="1"/>
</dbReference>
<dbReference type="Pfam" id="PF02752">
    <property type="entry name" value="Arrestin_C"/>
    <property type="match status" value="1"/>
</dbReference>
<name>A0A4Y7QMT9_9AGAM</name>
<dbReference type="GO" id="GO:0005886">
    <property type="term" value="C:plasma membrane"/>
    <property type="evidence" value="ECO:0007669"/>
    <property type="project" value="TreeGrafter"/>
</dbReference>
<dbReference type="GO" id="GO:0070086">
    <property type="term" value="P:ubiquitin-dependent endocytosis"/>
    <property type="evidence" value="ECO:0007669"/>
    <property type="project" value="TreeGrafter"/>
</dbReference>
<dbReference type="Pfam" id="PF00339">
    <property type="entry name" value="Arrestin_N"/>
    <property type="match status" value="1"/>
</dbReference>
<feature type="region of interest" description="Disordered" evidence="1">
    <location>
        <begin position="297"/>
        <end position="351"/>
    </location>
</feature>
<dbReference type="InterPro" id="IPR011022">
    <property type="entry name" value="Arrestin_C-like"/>
</dbReference>
<dbReference type="InterPro" id="IPR050357">
    <property type="entry name" value="Arrestin_domain-protein"/>
</dbReference>
<dbReference type="EMBL" id="ML170158">
    <property type="protein sequence ID" value="TDL28169.1"/>
    <property type="molecule type" value="Genomic_DNA"/>
</dbReference>
<evidence type="ECO:0000256" key="1">
    <source>
        <dbReference type="SAM" id="MobiDB-lite"/>
    </source>
</evidence>
<feature type="region of interest" description="Disordered" evidence="1">
    <location>
        <begin position="103"/>
        <end position="129"/>
    </location>
</feature>
<feature type="compositionally biased region" description="Low complexity" evidence="1">
    <location>
        <begin position="239"/>
        <end position="258"/>
    </location>
</feature>
<dbReference type="AlphaFoldDB" id="A0A4Y7QMT9"/>
<proteinExistence type="predicted"/>
<dbReference type="SMART" id="SM01017">
    <property type="entry name" value="Arrestin_C"/>
    <property type="match status" value="1"/>
</dbReference>
<feature type="domain" description="Arrestin C-terminal-like" evidence="2">
    <location>
        <begin position="438"/>
        <end position="629"/>
    </location>
</feature>
<dbReference type="InterPro" id="IPR014752">
    <property type="entry name" value="Arrestin-like_C"/>
</dbReference>
<evidence type="ECO:0000313" key="3">
    <source>
        <dbReference type="EMBL" id="TDL28169.1"/>
    </source>
</evidence>
<dbReference type="GO" id="GO:0030674">
    <property type="term" value="F:protein-macromolecule adaptor activity"/>
    <property type="evidence" value="ECO:0007669"/>
    <property type="project" value="TreeGrafter"/>
</dbReference>
<dbReference type="SUPFAM" id="SSF81296">
    <property type="entry name" value="E set domains"/>
    <property type="match status" value="1"/>
</dbReference>
<dbReference type="STRING" id="50990.A0A4Y7QMT9"/>
<gene>
    <name evidence="3" type="ORF">BD410DRAFT_782135</name>
</gene>
<dbReference type="GO" id="GO:0005829">
    <property type="term" value="C:cytosol"/>
    <property type="evidence" value="ECO:0007669"/>
    <property type="project" value="TreeGrafter"/>
</dbReference>
<evidence type="ECO:0000313" key="4">
    <source>
        <dbReference type="Proteomes" id="UP000294933"/>
    </source>
</evidence>
<dbReference type="InterPro" id="IPR011021">
    <property type="entry name" value="Arrestin-like_N"/>
</dbReference>
<organism evidence="3 4">
    <name type="scientific">Rickenella mellea</name>
    <dbReference type="NCBI Taxonomy" id="50990"/>
    <lineage>
        <taxon>Eukaryota</taxon>
        <taxon>Fungi</taxon>
        <taxon>Dikarya</taxon>
        <taxon>Basidiomycota</taxon>
        <taxon>Agaricomycotina</taxon>
        <taxon>Agaricomycetes</taxon>
        <taxon>Hymenochaetales</taxon>
        <taxon>Rickenellaceae</taxon>
        <taxon>Rickenella</taxon>
    </lineage>
</organism>